<comment type="cofactor">
    <cofactor evidence="1">
        <name>Zn(2+)</name>
        <dbReference type="ChEBI" id="CHEBI:29105"/>
    </cofactor>
</comment>
<keyword evidence="2" id="KW-0378">Hydrolase</keyword>
<accession>A0AAU8M0G4</accession>
<reference evidence="6" key="1">
    <citation type="journal article" date="2024" name="Syst. Appl. Microbiol.">
        <title>First single-strain enrichments of Electrothrix cable bacteria, description of E. aestuarii sp. nov. and E. rattekaaiensis sp. nov., and proposal of a cable bacteria taxonomy following the rules of the SeqCode.</title>
        <authorList>
            <person name="Plum-Jensen L.E."/>
            <person name="Schramm A."/>
            <person name="Marshall I.P.G."/>
        </authorList>
    </citation>
    <scope>NUCLEOTIDE SEQUENCE</scope>
    <source>
        <strain evidence="6">Rat1</strain>
    </source>
</reference>
<evidence type="ECO:0000256" key="4">
    <source>
        <dbReference type="PIRSR" id="PIRSR001123-2"/>
    </source>
</evidence>
<keyword evidence="3" id="KW-0862">Zinc</keyword>
<keyword evidence="4" id="KW-0479">Metal-binding</keyword>
<dbReference type="NCBIfam" id="TIGR01883">
    <property type="entry name" value="PepT-like"/>
    <property type="match status" value="1"/>
</dbReference>
<dbReference type="Gene3D" id="3.30.70.360">
    <property type="match status" value="1"/>
</dbReference>
<protein>
    <submittedName>
        <fullName evidence="6">M20/M25/M40 family metallo-hydrolase</fullName>
    </submittedName>
</protein>
<evidence type="ECO:0000313" key="6">
    <source>
        <dbReference type="EMBL" id="XCN74995.1"/>
    </source>
</evidence>
<name>A0AAU8M0G4_9BACT</name>
<evidence type="ECO:0000256" key="1">
    <source>
        <dbReference type="ARBA" id="ARBA00001947"/>
    </source>
</evidence>
<feature type="domain" description="Peptidase M20 dimerisation" evidence="5">
    <location>
        <begin position="186"/>
        <end position="272"/>
    </location>
</feature>
<evidence type="ECO:0000256" key="2">
    <source>
        <dbReference type="ARBA" id="ARBA00022801"/>
    </source>
</evidence>
<dbReference type="InterPro" id="IPR010162">
    <property type="entry name" value="PepT-like"/>
</dbReference>
<sequence length="382" mass="40734">MQLQKLINRERLAQTFIRLCETDSPSRKEGHMAALVTEMLCDLDAAPPFEDDSAAKTGSECGNLIFRFEGDPDQDPLFFNCHLDTVEPGTGVKVVRKDDIFTSLGETILGSDDKSGIAAMIEALTVLRENKLCHAPLEFIFTTCEEIGLLGAKALNPEHVRARMGYALDSTGFGRVVVGAPASNRLTIKVKGVAAHAGLHPELGINAITLAAKALAIAPCGRIDEETTVNFGTIQGGAASNIVAEEVLITGEVRSHTPEKLDRLTAEVEQAFVQVIDGWSDPSGKARGVPELDFHVESDFPAMLLTAKDAVIQRLDAAAVRVGIPMQREIAGGGSDANIFNGRGLQTAIIATGMTHVHSTDEQVSLEDMTNLTALLLALAGN</sequence>
<dbReference type="Pfam" id="PF07687">
    <property type="entry name" value="M20_dimer"/>
    <property type="match status" value="1"/>
</dbReference>
<dbReference type="EMBL" id="CP159373">
    <property type="protein sequence ID" value="XCN74995.1"/>
    <property type="molecule type" value="Genomic_DNA"/>
</dbReference>
<dbReference type="KEGG" id="eaj:Q3M24_09760"/>
<comment type="cofactor">
    <cofactor evidence="4">
        <name>a divalent metal cation</name>
        <dbReference type="ChEBI" id="CHEBI:60240"/>
    </cofactor>
    <text evidence="4">Binds 2 divalent metal cations per subunit.</text>
</comment>
<dbReference type="Pfam" id="PF01546">
    <property type="entry name" value="Peptidase_M20"/>
    <property type="match status" value="1"/>
</dbReference>
<dbReference type="SUPFAM" id="SSF53187">
    <property type="entry name" value="Zn-dependent exopeptidases"/>
    <property type="match status" value="1"/>
</dbReference>
<dbReference type="GO" id="GO:0004177">
    <property type="term" value="F:aminopeptidase activity"/>
    <property type="evidence" value="ECO:0007669"/>
    <property type="project" value="UniProtKB-UniRule"/>
</dbReference>
<dbReference type="PANTHER" id="PTHR42994">
    <property type="entry name" value="PEPTIDASE T"/>
    <property type="match status" value="1"/>
</dbReference>
<evidence type="ECO:0000259" key="5">
    <source>
        <dbReference type="Pfam" id="PF07687"/>
    </source>
</evidence>
<proteinExistence type="predicted"/>
<dbReference type="GO" id="GO:0046872">
    <property type="term" value="F:metal ion binding"/>
    <property type="evidence" value="ECO:0007669"/>
    <property type="project" value="UniProtKB-UniRule"/>
</dbReference>
<gene>
    <name evidence="6" type="ORF">Q3M24_09760</name>
</gene>
<evidence type="ECO:0000256" key="3">
    <source>
        <dbReference type="ARBA" id="ARBA00022833"/>
    </source>
</evidence>
<dbReference type="InterPro" id="IPR036264">
    <property type="entry name" value="Bact_exopeptidase_dim_dom"/>
</dbReference>
<feature type="binding site" evidence="4">
    <location>
        <position position="358"/>
    </location>
    <ligand>
        <name>Zn(2+)</name>
        <dbReference type="ChEBI" id="CHEBI:29105"/>
        <label>2</label>
    </ligand>
</feature>
<dbReference type="AlphaFoldDB" id="A0AAU8M0G4"/>
<reference evidence="6" key="2">
    <citation type="submission" date="2024-06" db="EMBL/GenBank/DDBJ databases">
        <authorList>
            <person name="Plum-Jensen L.E."/>
            <person name="Schramm A."/>
            <person name="Marshall I.P.G."/>
        </authorList>
    </citation>
    <scope>NUCLEOTIDE SEQUENCE</scope>
    <source>
        <strain evidence="6">Rat1</strain>
    </source>
</reference>
<dbReference type="InterPro" id="IPR002933">
    <property type="entry name" value="Peptidase_M20"/>
</dbReference>
<dbReference type="Gene3D" id="3.40.630.10">
    <property type="entry name" value="Zn peptidases"/>
    <property type="match status" value="1"/>
</dbReference>
<dbReference type="InterPro" id="IPR011650">
    <property type="entry name" value="Peptidase_M20_dimer"/>
</dbReference>
<dbReference type="SUPFAM" id="SSF55031">
    <property type="entry name" value="Bacterial exopeptidase dimerisation domain"/>
    <property type="match status" value="1"/>
</dbReference>
<dbReference type="PANTHER" id="PTHR42994:SF2">
    <property type="entry name" value="PEPTIDASE"/>
    <property type="match status" value="1"/>
</dbReference>
<organism evidence="6">
    <name type="scientific">Candidatus Electrothrix aestuarii</name>
    <dbReference type="NCBI Taxonomy" id="3062594"/>
    <lineage>
        <taxon>Bacteria</taxon>
        <taxon>Pseudomonadati</taxon>
        <taxon>Thermodesulfobacteriota</taxon>
        <taxon>Desulfobulbia</taxon>
        <taxon>Desulfobulbales</taxon>
        <taxon>Desulfobulbaceae</taxon>
        <taxon>Candidatus Electrothrix</taxon>
    </lineage>
</organism>